<dbReference type="EMBL" id="CP159837">
    <property type="protein sequence ID" value="XCM35404.1"/>
    <property type="molecule type" value="Genomic_DNA"/>
</dbReference>
<feature type="transmembrane region" description="Helical" evidence="1">
    <location>
        <begin position="182"/>
        <end position="207"/>
    </location>
</feature>
<keyword evidence="1" id="KW-0472">Membrane</keyword>
<evidence type="ECO:0000313" key="2">
    <source>
        <dbReference type="EMBL" id="XCM35404.1"/>
    </source>
</evidence>
<organism evidence="2">
    <name type="scientific">Planktothricoides raciborskii GIHE-MW2</name>
    <dbReference type="NCBI Taxonomy" id="2792601"/>
    <lineage>
        <taxon>Bacteria</taxon>
        <taxon>Bacillati</taxon>
        <taxon>Cyanobacteriota</taxon>
        <taxon>Cyanophyceae</taxon>
        <taxon>Oscillatoriophycideae</taxon>
        <taxon>Oscillatoriales</taxon>
        <taxon>Oscillatoriaceae</taxon>
        <taxon>Planktothricoides</taxon>
    </lineage>
</organism>
<feature type="transmembrane region" description="Helical" evidence="1">
    <location>
        <begin position="148"/>
        <end position="170"/>
    </location>
</feature>
<protein>
    <submittedName>
        <fullName evidence="2">Uncharacterized protein</fullName>
    </submittedName>
</protein>
<gene>
    <name evidence="2" type="ORF">ABWT76_004080</name>
</gene>
<feature type="transmembrane region" description="Helical" evidence="1">
    <location>
        <begin position="24"/>
        <end position="43"/>
    </location>
</feature>
<proteinExistence type="predicted"/>
<feature type="transmembrane region" description="Helical" evidence="1">
    <location>
        <begin position="78"/>
        <end position="101"/>
    </location>
</feature>
<accession>A0AAU8J8E8</accession>
<sequence>MTVDKSTKNDALNYAFSLTFNPEILRIISYVSLIIILLVGAILTKTLVDVDPHTTAIYKLFGFNHSCNWLDHEPSRTVSAMLLPLWEVPFLFYLIFNFLRIQDAYKENKAPRYAYVVSGIFLPIEILLTVWFRIVFVWSPEVNFLYHYLPYIGFQFLLFLVAFENALYFYAMKALPFKNSRLMAIGYLVVLFLVTVAYTVIGLSSAFGHPILDLIHDPGQRLFFRSLTNFYTVLVLPVPIILSILELKRSPNHKLSFE</sequence>
<feature type="transmembrane region" description="Helical" evidence="1">
    <location>
        <begin position="227"/>
        <end position="245"/>
    </location>
</feature>
<dbReference type="RefSeq" id="WP_054465794.1">
    <property type="nucleotide sequence ID" value="NZ_CP159837.1"/>
</dbReference>
<dbReference type="AlphaFoldDB" id="A0AAU8J8E8"/>
<feature type="transmembrane region" description="Helical" evidence="1">
    <location>
        <begin position="113"/>
        <end position="136"/>
    </location>
</feature>
<name>A0AAU8J8E8_9CYAN</name>
<evidence type="ECO:0000256" key="1">
    <source>
        <dbReference type="SAM" id="Phobius"/>
    </source>
</evidence>
<reference evidence="2" key="1">
    <citation type="submission" date="2024-07" db="EMBL/GenBank/DDBJ databases">
        <authorList>
            <person name="Kim Y.J."/>
            <person name="Jeong J.Y."/>
        </authorList>
    </citation>
    <scope>NUCLEOTIDE SEQUENCE</scope>
    <source>
        <strain evidence="2">GIHE-MW2</strain>
    </source>
</reference>
<keyword evidence="1" id="KW-1133">Transmembrane helix</keyword>
<keyword evidence="1" id="KW-0812">Transmembrane</keyword>